<evidence type="ECO:0000256" key="1">
    <source>
        <dbReference type="ARBA" id="ARBA00022729"/>
    </source>
</evidence>
<name>A0A9D1D7P1_9FIRM</name>
<dbReference type="AlphaFoldDB" id="A0A9D1D7P1"/>
<dbReference type="Proteomes" id="UP000824258">
    <property type="component" value="Unassembled WGS sequence"/>
</dbReference>
<evidence type="ECO:0000256" key="2">
    <source>
        <dbReference type="SAM" id="MobiDB-lite"/>
    </source>
</evidence>
<reference evidence="4" key="2">
    <citation type="journal article" date="2021" name="PeerJ">
        <title>Extensive microbial diversity within the chicken gut microbiome revealed by metagenomics and culture.</title>
        <authorList>
            <person name="Gilroy R."/>
            <person name="Ravi A."/>
            <person name="Getino M."/>
            <person name="Pursley I."/>
            <person name="Horton D.L."/>
            <person name="Alikhan N.F."/>
            <person name="Baker D."/>
            <person name="Gharbi K."/>
            <person name="Hall N."/>
            <person name="Watson M."/>
            <person name="Adriaenssens E.M."/>
            <person name="Foster-Nyarko E."/>
            <person name="Jarju S."/>
            <person name="Secka A."/>
            <person name="Antonio M."/>
            <person name="Oren A."/>
            <person name="Chaudhuri R.R."/>
            <person name="La Ragione R."/>
            <person name="Hildebrand F."/>
            <person name="Pallen M.J."/>
        </authorList>
    </citation>
    <scope>NUCLEOTIDE SEQUENCE</scope>
    <source>
        <strain evidence="4">ChiHjej9B8-7071</strain>
    </source>
</reference>
<reference evidence="4" key="1">
    <citation type="submission" date="2020-10" db="EMBL/GenBank/DDBJ databases">
        <authorList>
            <person name="Gilroy R."/>
        </authorList>
    </citation>
    <scope>NUCLEOTIDE SEQUENCE</scope>
    <source>
        <strain evidence="4">ChiHjej9B8-7071</strain>
    </source>
</reference>
<evidence type="ECO:0000256" key="3">
    <source>
        <dbReference type="SAM" id="SignalP"/>
    </source>
</evidence>
<sequence>MKRIAIFAALAVLLLTACQKAPADPVAPPVTDTQTTQTDTAPEPGDDQEIEEIPTQVVPATDSASPLEPVPAGITATDNTVEEGIEDSVGYSYVLPVFSGFDGAQAVTDFYNALLTEMDAYARETVYETAQARHCVASVLGSYSLDGVRDNQLRVTYTVTADYAEGEDATSTRTDAFDLTTGEHLLME</sequence>
<organism evidence="4 5">
    <name type="scientific">Candidatus Avoscillospira stercoripullorum</name>
    <dbReference type="NCBI Taxonomy" id="2840709"/>
    <lineage>
        <taxon>Bacteria</taxon>
        <taxon>Bacillati</taxon>
        <taxon>Bacillota</taxon>
        <taxon>Clostridia</taxon>
        <taxon>Eubacteriales</taxon>
        <taxon>Oscillospiraceae</taxon>
        <taxon>Oscillospiraceae incertae sedis</taxon>
        <taxon>Candidatus Avoscillospira</taxon>
    </lineage>
</organism>
<dbReference type="PROSITE" id="PS51257">
    <property type="entry name" value="PROKAR_LIPOPROTEIN"/>
    <property type="match status" value="1"/>
</dbReference>
<feature type="chain" id="PRO_5038876609" evidence="3">
    <location>
        <begin position="24"/>
        <end position="188"/>
    </location>
</feature>
<evidence type="ECO:0000313" key="4">
    <source>
        <dbReference type="EMBL" id="HIR09863.1"/>
    </source>
</evidence>
<dbReference type="Pfam" id="PF08139">
    <property type="entry name" value="LPAM_1"/>
    <property type="match status" value="1"/>
</dbReference>
<keyword evidence="4" id="KW-0449">Lipoprotein</keyword>
<feature type="region of interest" description="Disordered" evidence="2">
    <location>
        <begin position="23"/>
        <end position="49"/>
    </location>
</feature>
<dbReference type="InterPro" id="IPR012640">
    <property type="entry name" value="Membr_lipoprot_lipid_attach_CS"/>
</dbReference>
<dbReference type="EMBL" id="DVGD01000177">
    <property type="protein sequence ID" value="HIR09863.1"/>
    <property type="molecule type" value="Genomic_DNA"/>
</dbReference>
<gene>
    <name evidence="4" type="ORF">IAA70_05630</name>
</gene>
<feature type="signal peptide" evidence="3">
    <location>
        <begin position="1"/>
        <end position="23"/>
    </location>
</feature>
<feature type="compositionally biased region" description="Low complexity" evidence="2">
    <location>
        <begin position="23"/>
        <end position="42"/>
    </location>
</feature>
<accession>A0A9D1D7P1</accession>
<evidence type="ECO:0000313" key="5">
    <source>
        <dbReference type="Proteomes" id="UP000824258"/>
    </source>
</evidence>
<keyword evidence="1 3" id="KW-0732">Signal</keyword>
<proteinExistence type="predicted"/>
<comment type="caution">
    <text evidence="4">The sequence shown here is derived from an EMBL/GenBank/DDBJ whole genome shotgun (WGS) entry which is preliminary data.</text>
</comment>
<protein>
    <submittedName>
        <fullName evidence="4">Lipoprotein</fullName>
    </submittedName>
</protein>